<organism evidence="11 12">
    <name type="scientific">Pestalotiopsis fici (strain W106-1 / CGMCC3.15140)</name>
    <dbReference type="NCBI Taxonomy" id="1229662"/>
    <lineage>
        <taxon>Eukaryota</taxon>
        <taxon>Fungi</taxon>
        <taxon>Dikarya</taxon>
        <taxon>Ascomycota</taxon>
        <taxon>Pezizomycotina</taxon>
        <taxon>Sordariomycetes</taxon>
        <taxon>Xylariomycetidae</taxon>
        <taxon>Amphisphaeriales</taxon>
        <taxon>Sporocadaceae</taxon>
        <taxon>Pestalotiopsis</taxon>
    </lineage>
</organism>
<dbReference type="OMA" id="HPRNAPQ"/>
<feature type="coiled-coil region" evidence="7">
    <location>
        <begin position="139"/>
        <end position="166"/>
    </location>
</feature>
<dbReference type="GO" id="GO:0005886">
    <property type="term" value="C:plasma membrane"/>
    <property type="evidence" value="ECO:0007669"/>
    <property type="project" value="TreeGrafter"/>
</dbReference>
<dbReference type="PANTHER" id="PTHR19957">
    <property type="entry name" value="SYNTAXIN"/>
    <property type="match status" value="1"/>
</dbReference>
<dbReference type="EMBL" id="KI912112">
    <property type="protein sequence ID" value="ETS81788.1"/>
    <property type="molecule type" value="Genomic_DNA"/>
</dbReference>
<evidence type="ECO:0000313" key="12">
    <source>
        <dbReference type="Proteomes" id="UP000030651"/>
    </source>
</evidence>
<keyword evidence="12" id="KW-1185">Reference proteome</keyword>
<dbReference type="GO" id="GO:0006886">
    <property type="term" value="P:intracellular protein transport"/>
    <property type="evidence" value="ECO:0007669"/>
    <property type="project" value="TreeGrafter"/>
</dbReference>
<dbReference type="Pfam" id="PF05739">
    <property type="entry name" value="SNARE"/>
    <property type="match status" value="1"/>
</dbReference>
<dbReference type="Proteomes" id="UP000030651">
    <property type="component" value="Unassembled WGS sequence"/>
</dbReference>
<dbReference type="InterPro" id="IPR000727">
    <property type="entry name" value="T_SNARE_dom"/>
</dbReference>
<dbReference type="GO" id="GO:0006887">
    <property type="term" value="P:exocytosis"/>
    <property type="evidence" value="ECO:0007669"/>
    <property type="project" value="TreeGrafter"/>
</dbReference>
<evidence type="ECO:0000256" key="3">
    <source>
        <dbReference type="ARBA" id="ARBA00022692"/>
    </source>
</evidence>
<dbReference type="PROSITE" id="PS50192">
    <property type="entry name" value="T_SNARE"/>
    <property type="match status" value="1"/>
</dbReference>
<evidence type="ECO:0000256" key="9">
    <source>
        <dbReference type="SAM" id="Phobius"/>
    </source>
</evidence>
<dbReference type="GO" id="GO:0048278">
    <property type="term" value="P:vesicle docking"/>
    <property type="evidence" value="ECO:0007669"/>
    <property type="project" value="TreeGrafter"/>
</dbReference>
<sequence length="405" mass="45498">MAQYGYGRQQNPFDQRNEGGYGGGNNYGGYNDDSYGSNNVEMAPLAQGGSTFGLSNPNALLNECADIGRGIDTIDQNLNQMRMLQDRSLNEADSSASGTTRQLDSLSSETMSHYRTLVERVRQLKSNPESKTPKNAPQVQRIDRRLKEAINAYQQVESQFRKKNQDQMARQYRIVRPDADESEVRAAVEDPTGGQVFQQALMQSNRRGQAQSVLSAVQDRHAQLQKIEQQLIELAQLFQDMDTLVVQQEEYVQQIEQKAEETVEHFDKGNQEIGTAITTARATRKKKWICLAIVVAIILIIVIVVVAYIFINKKSTSTTTTKRDIKATLHRGSLANRHNSVPAVLTKKDDGEDLVMRFIEDAVNSPEKRNIKLFRGETARSHARSWQDARMVDTTGKVELGDMIS</sequence>
<feature type="domain" description="T-SNARE coiled-coil homology" evidence="10">
    <location>
        <begin position="214"/>
        <end position="276"/>
    </location>
</feature>
<dbReference type="GeneID" id="19271803"/>
<dbReference type="InterPro" id="IPR045242">
    <property type="entry name" value="Syntaxin"/>
</dbReference>
<dbReference type="AlphaFoldDB" id="W3X6Q4"/>
<evidence type="ECO:0000256" key="4">
    <source>
        <dbReference type="ARBA" id="ARBA00022989"/>
    </source>
</evidence>
<dbReference type="InParanoid" id="W3X6Q4"/>
<dbReference type="KEGG" id="pfy:PFICI_06790"/>
<keyword evidence="6 9" id="KW-0472">Membrane</keyword>
<evidence type="ECO:0000313" key="11">
    <source>
        <dbReference type="EMBL" id="ETS81788.1"/>
    </source>
</evidence>
<protein>
    <recommendedName>
        <fullName evidence="10">t-SNARE coiled-coil homology domain-containing protein</fullName>
    </recommendedName>
</protein>
<dbReference type="SMART" id="SM00397">
    <property type="entry name" value="t_SNARE"/>
    <property type="match status" value="1"/>
</dbReference>
<dbReference type="InterPro" id="IPR010989">
    <property type="entry name" value="SNARE"/>
</dbReference>
<evidence type="ECO:0000256" key="2">
    <source>
        <dbReference type="ARBA" id="ARBA00009063"/>
    </source>
</evidence>
<feature type="transmembrane region" description="Helical" evidence="9">
    <location>
        <begin position="288"/>
        <end position="311"/>
    </location>
</feature>
<comment type="subcellular location">
    <subcellularLocation>
        <location evidence="1">Membrane</location>
        <topology evidence="1">Single-pass type IV membrane protein</topology>
    </subcellularLocation>
</comment>
<evidence type="ECO:0000256" key="8">
    <source>
        <dbReference type="SAM" id="MobiDB-lite"/>
    </source>
</evidence>
<feature type="region of interest" description="Disordered" evidence="8">
    <location>
        <begin position="1"/>
        <end position="25"/>
    </location>
</feature>
<dbReference type="OrthoDB" id="10255013at2759"/>
<evidence type="ECO:0000256" key="6">
    <source>
        <dbReference type="ARBA" id="ARBA00023136"/>
    </source>
</evidence>
<comment type="similarity">
    <text evidence="2">Belongs to the syntaxin family.</text>
</comment>
<feature type="region of interest" description="Disordered" evidence="8">
    <location>
        <begin position="88"/>
        <end position="108"/>
    </location>
</feature>
<keyword evidence="4 9" id="KW-1133">Transmembrane helix</keyword>
<dbReference type="RefSeq" id="XP_007833562.1">
    <property type="nucleotide sequence ID" value="XM_007835371.1"/>
</dbReference>
<name>W3X6Q4_PESFW</name>
<reference evidence="12" key="1">
    <citation type="journal article" date="2015" name="BMC Genomics">
        <title>Genomic and transcriptomic analysis of the endophytic fungus Pestalotiopsis fici reveals its lifestyle and high potential for synthesis of natural products.</title>
        <authorList>
            <person name="Wang X."/>
            <person name="Zhang X."/>
            <person name="Liu L."/>
            <person name="Xiang M."/>
            <person name="Wang W."/>
            <person name="Sun X."/>
            <person name="Che Y."/>
            <person name="Guo L."/>
            <person name="Liu G."/>
            <person name="Guo L."/>
            <person name="Wang C."/>
            <person name="Yin W.B."/>
            <person name="Stadler M."/>
            <person name="Zhang X."/>
            <person name="Liu X."/>
        </authorList>
    </citation>
    <scope>NUCLEOTIDE SEQUENCE [LARGE SCALE GENOMIC DNA]</scope>
    <source>
        <strain evidence="12">W106-1 / CGMCC3.15140</strain>
    </source>
</reference>
<keyword evidence="5 7" id="KW-0175">Coiled coil</keyword>
<dbReference type="GO" id="GO:0012505">
    <property type="term" value="C:endomembrane system"/>
    <property type="evidence" value="ECO:0007669"/>
    <property type="project" value="TreeGrafter"/>
</dbReference>
<dbReference type="GO" id="GO:0005484">
    <property type="term" value="F:SNAP receptor activity"/>
    <property type="evidence" value="ECO:0007669"/>
    <property type="project" value="TreeGrafter"/>
</dbReference>
<dbReference type="PANTHER" id="PTHR19957:SF380">
    <property type="entry name" value="SYNTAXIN FAMILY PROTEIN"/>
    <property type="match status" value="1"/>
</dbReference>
<evidence type="ECO:0000256" key="5">
    <source>
        <dbReference type="ARBA" id="ARBA00023054"/>
    </source>
</evidence>
<dbReference type="HOGENOM" id="CLU_042423_0_2_1"/>
<gene>
    <name evidence="11" type="ORF">PFICI_06790</name>
</gene>
<evidence type="ECO:0000256" key="7">
    <source>
        <dbReference type="SAM" id="Coils"/>
    </source>
</evidence>
<dbReference type="eggNOG" id="KOG0810">
    <property type="taxonomic scope" value="Eukaryota"/>
</dbReference>
<dbReference type="GO" id="GO:0031201">
    <property type="term" value="C:SNARE complex"/>
    <property type="evidence" value="ECO:0007669"/>
    <property type="project" value="TreeGrafter"/>
</dbReference>
<dbReference type="FunCoup" id="W3X6Q4">
    <property type="interactions" value="589"/>
</dbReference>
<dbReference type="InterPro" id="IPR006011">
    <property type="entry name" value="Syntaxin_N"/>
</dbReference>
<evidence type="ECO:0000256" key="1">
    <source>
        <dbReference type="ARBA" id="ARBA00004211"/>
    </source>
</evidence>
<evidence type="ECO:0000259" key="10">
    <source>
        <dbReference type="PROSITE" id="PS50192"/>
    </source>
</evidence>
<dbReference type="FunFam" id="1.20.58.70:FF:000008">
    <property type="entry name" value="Syntaxin family protein"/>
    <property type="match status" value="1"/>
</dbReference>
<dbReference type="SUPFAM" id="SSF47661">
    <property type="entry name" value="t-snare proteins"/>
    <property type="match status" value="1"/>
</dbReference>
<dbReference type="STRING" id="1229662.W3X6Q4"/>
<accession>W3X6Q4</accession>
<dbReference type="GO" id="GO:0006906">
    <property type="term" value="P:vesicle fusion"/>
    <property type="evidence" value="ECO:0007669"/>
    <property type="project" value="TreeGrafter"/>
</dbReference>
<dbReference type="Pfam" id="PF00804">
    <property type="entry name" value="Syntaxin"/>
    <property type="match status" value="1"/>
</dbReference>
<dbReference type="Gene3D" id="1.20.58.70">
    <property type="match status" value="1"/>
</dbReference>
<feature type="compositionally biased region" description="Polar residues" evidence="8">
    <location>
        <begin position="91"/>
        <end position="108"/>
    </location>
</feature>
<dbReference type="GO" id="GO:0000149">
    <property type="term" value="F:SNARE binding"/>
    <property type="evidence" value="ECO:0007669"/>
    <property type="project" value="TreeGrafter"/>
</dbReference>
<dbReference type="CDD" id="cd15849">
    <property type="entry name" value="SNARE_Sso1"/>
    <property type="match status" value="1"/>
</dbReference>
<proteinExistence type="inferred from homology"/>
<keyword evidence="3 9" id="KW-0812">Transmembrane</keyword>